<gene>
    <name evidence="8" type="primary">bacE_1</name>
    <name evidence="8" type="ORF">NCTC12475_01114</name>
</gene>
<dbReference type="RefSeq" id="WP_089183251.1">
    <property type="nucleotide sequence ID" value="NZ_CP043427.1"/>
</dbReference>
<reference evidence="8 9" key="1">
    <citation type="submission" date="2018-06" db="EMBL/GenBank/DDBJ databases">
        <authorList>
            <consortium name="Pathogen Informatics"/>
            <person name="Doyle S."/>
        </authorList>
    </citation>
    <scope>NUCLEOTIDE SEQUENCE [LARGE SCALE GENOMIC DNA]</scope>
    <source>
        <strain evidence="8 9">NCTC12475</strain>
    </source>
</reference>
<comment type="subcellular location">
    <subcellularLocation>
        <location evidence="1">Cell membrane</location>
        <topology evidence="1">Multi-pass membrane protein</topology>
    </subcellularLocation>
</comment>
<evidence type="ECO:0000256" key="5">
    <source>
        <dbReference type="ARBA" id="ARBA00022989"/>
    </source>
</evidence>
<evidence type="ECO:0000256" key="2">
    <source>
        <dbReference type="ARBA" id="ARBA00022448"/>
    </source>
</evidence>
<dbReference type="PANTHER" id="PTHR23513:SF11">
    <property type="entry name" value="STAPHYLOFERRIN A TRANSPORTER"/>
    <property type="match status" value="1"/>
</dbReference>
<dbReference type="GO" id="GO:0022857">
    <property type="term" value="F:transmembrane transporter activity"/>
    <property type="evidence" value="ECO:0007669"/>
    <property type="project" value="InterPro"/>
</dbReference>
<dbReference type="Gene3D" id="1.20.1250.20">
    <property type="entry name" value="MFS general substrate transporter like domains"/>
    <property type="match status" value="1"/>
</dbReference>
<evidence type="ECO:0000259" key="7">
    <source>
        <dbReference type="PROSITE" id="PS50850"/>
    </source>
</evidence>
<sequence>MSKKFKNPFISLKYKNFRYYWFGMNISLIGSWMQSIAQPWLALTVTNDPFLVSIVAVAQFLPTLILSLFSGVLVDKVNTKYILFISQIGLMLVAIGFSIMTILDQALYINILMLATANGIFSCIDAPARHSFVYELVDDDDYIQNAVALNSMAFNVARILGPGLAGMVMMSFGVKYCFIFNAISFAAIIVSLFFIKPNRKISKQENKGNVLLSIKDGFNYVKNQKIISHNLFITLIITMFIPHYNITISALCKFILGGGEQTFGYLMSFLGIGSFFGAFFIAMYGKLNLRLINTIPFITSFSLFCIGIWQNFWVVALFLSLTGFCFVITAASINSTIQLNTKNEFRGRVMSIYSLFFQGSVPFGAIFSGYFTNKFGANIGLFVCAISAIVCLLVLMFYSKYDKNKPILKSIFFK</sequence>
<keyword evidence="5" id="KW-1133">Transmembrane helix</keyword>
<feature type="domain" description="Major facilitator superfamily (MFS) profile" evidence="7">
    <location>
        <begin position="11"/>
        <end position="403"/>
    </location>
</feature>
<evidence type="ECO:0000313" key="8">
    <source>
        <dbReference type="EMBL" id="SUX10902.1"/>
    </source>
</evidence>
<name>A0A381DJM8_9BACT</name>
<evidence type="ECO:0000256" key="3">
    <source>
        <dbReference type="ARBA" id="ARBA00022475"/>
    </source>
</evidence>
<evidence type="ECO:0000256" key="1">
    <source>
        <dbReference type="ARBA" id="ARBA00004651"/>
    </source>
</evidence>
<dbReference type="GeneID" id="93091535"/>
<dbReference type="Pfam" id="PF05977">
    <property type="entry name" value="MFS_3"/>
    <property type="match status" value="1"/>
</dbReference>
<dbReference type="InterPro" id="IPR036259">
    <property type="entry name" value="MFS_trans_sf"/>
</dbReference>
<dbReference type="CDD" id="cd06173">
    <property type="entry name" value="MFS_MefA_like"/>
    <property type="match status" value="1"/>
</dbReference>
<dbReference type="STRING" id="32024.GCA_000788295_01439"/>
<dbReference type="InterPro" id="IPR020846">
    <property type="entry name" value="MFS_dom"/>
</dbReference>
<evidence type="ECO:0000313" key="9">
    <source>
        <dbReference type="Proteomes" id="UP000254920"/>
    </source>
</evidence>
<keyword evidence="3" id="KW-1003">Cell membrane</keyword>
<dbReference type="EMBL" id="UFVD01000001">
    <property type="protein sequence ID" value="SUX10902.1"/>
    <property type="molecule type" value="Genomic_DNA"/>
</dbReference>
<evidence type="ECO:0000256" key="6">
    <source>
        <dbReference type="ARBA" id="ARBA00023136"/>
    </source>
</evidence>
<proteinExistence type="predicted"/>
<dbReference type="SUPFAM" id="SSF103473">
    <property type="entry name" value="MFS general substrate transporter"/>
    <property type="match status" value="1"/>
</dbReference>
<dbReference type="GO" id="GO:0005886">
    <property type="term" value="C:plasma membrane"/>
    <property type="evidence" value="ECO:0007669"/>
    <property type="project" value="UniProtKB-SubCell"/>
</dbReference>
<dbReference type="PANTHER" id="PTHR23513">
    <property type="entry name" value="INTEGRAL MEMBRANE EFFLUX PROTEIN-RELATED"/>
    <property type="match status" value="1"/>
</dbReference>
<keyword evidence="9" id="KW-1185">Reference proteome</keyword>
<keyword evidence="2" id="KW-0813">Transport</keyword>
<dbReference type="AlphaFoldDB" id="A0A381DJM8"/>
<accession>A0A381DJM8</accession>
<dbReference type="Proteomes" id="UP000254920">
    <property type="component" value="Unassembled WGS sequence"/>
</dbReference>
<evidence type="ECO:0000256" key="4">
    <source>
        <dbReference type="ARBA" id="ARBA00022692"/>
    </source>
</evidence>
<organism evidence="8 9">
    <name type="scientific">Campylobacter sputorum subsp. sputorum</name>
    <dbReference type="NCBI Taxonomy" id="32024"/>
    <lineage>
        <taxon>Bacteria</taxon>
        <taxon>Pseudomonadati</taxon>
        <taxon>Campylobacterota</taxon>
        <taxon>Epsilonproteobacteria</taxon>
        <taxon>Campylobacterales</taxon>
        <taxon>Campylobacteraceae</taxon>
        <taxon>Campylobacter</taxon>
    </lineage>
</organism>
<keyword evidence="6" id="KW-0472">Membrane</keyword>
<protein>
    <submittedName>
        <fullName evidence="8">Major facilitator superfamily permease</fullName>
    </submittedName>
</protein>
<dbReference type="InterPro" id="IPR010290">
    <property type="entry name" value="TM_effector"/>
</dbReference>
<dbReference type="PROSITE" id="PS50850">
    <property type="entry name" value="MFS"/>
    <property type="match status" value="1"/>
</dbReference>
<keyword evidence="4" id="KW-0812">Transmembrane</keyword>
<dbReference type="OrthoDB" id="9775268at2"/>